<proteinExistence type="predicted"/>
<evidence type="ECO:0000313" key="2">
    <source>
        <dbReference type="Proteomes" id="UP000027604"/>
    </source>
</evidence>
<keyword evidence="2" id="KW-1185">Reference proteome</keyword>
<reference evidence="1 2" key="1">
    <citation type="journal article" date="2015" name="Genome Announc.">
        <title>Genome Sequence of Mushroom Soft-Rot Pathogen Janthinobacterium agaricidamnosum.</title>
        <authorList>
            <person name="Graupner K."/>
            <person name="Lackner G."/>
            <person name="Hertweck C."/>
        </authorList>
    </citation>
    <scope>NUCLEOTIDE SEQUENCE [LARGE SCALE GENOMIC DNA]</scope>
    <source>
        <strain evidence="2">NBRC 102515 / DSM 9628</strain>
    </source>
</reference>
<dbReference type="EMBL" id="HG322949">
    <property type="protein sequence ID" value="CDG81974.1"/>
    <property type="molecule type" value="Genomic_DNA"/>
</dbReference>
<sequence length="42" mass="5054">MVFFLFPMIFYQAIVSIDFHHHHDSLVPIYLDPKLNHLQDLT</sequence>
<gene>
    <name evidence="1" type="ORF">GJA_1321</name>
</gene>
<evidence type="ECO:0000313" key="1">
    <source>
        <dbReference type="EMBL" id="CDG81974.1"/>
    </source>
</evidence>
<accession>W0UZI1</accession>
<dbReference type="AlphaFoldDB" id="W0UZI1"/>
<dbReference type="KEGG" id="jag:GJA_1321"/>
<protein>
    <submittedName>
        <fullName evidence="1">Uncharacterized protein</fullName>
    </submittedName>
</protein>
<dbReference type="HOGENOM" id="CLU_3252704_0_0_4"/>
<dbReference type="Proteomes" id="UP000027604">
    <property type="component" value="Chromosome I"/>
</dbReference>
<organism evidence="1 2">
    <name type="scientific">Janthinobacterium agaricidamnosum NBRC 102515 = DSM 9628</name>
    <dbReference type="NCBI Taxonomy" id="1349767"/>
    <lineage>
        <taxon>Bacteria</taxon>
        <taxon>Pseudomonadati</taxon>
        <taxon>Pseudomonadota</taxon>
        <taxon>Betaproteobacteria</taxon>
        <taxon>Burkholderiales</taxon>
        <taxon>Oxalobacteraceae</taxon>
        <taxon>Janthinobacterium</taxon>
    </lineage>
</organism>
<name>W0UZI1_9BURK</name>